<dbReference type="PANTHER" id="PTHR44394">
    <property type="entry name" value="BETA-ALANINE-ACTIVATING ENZYME"/>
    <property type="match status" value="1"/>
</dbReference>
<name>A0A0F9J7M9_9ZZZZ</name>
<evidence type="ECO:0000259" key="1">
    <source>
        <dbReference type="Pfam" id="PF13360"/>
    </source>
</evidence>
<dbReference type="GO" id="GO:0043041">
    <property type="term" value="P:amino acid activation for nonribosomal peptide biosynthetic process"/>
    <property type="evidence" value="ECO:0007669"/>
    <property type="project" value="TreeGrafter"/>
</dbReference>
<dbReference type="InterPro" id="IPR052091">
    <property type="entry name" value="Beta-ala_Activ/Resist"/>
</dbReference>
<comment type="caution">
    <text evidence="2">The sequence shown here is derived from an EMBL/GenBank/DDBJ whole genome shotgun (WGS) entry which is preliminary data.</text>
</comment>
<proteinExistence type="predicted"/>
<dbReference type="Pfam" id="PF13360">
    <property type="entry name" value="PQQ_2"/>
    <property type="match status" value="1"/>
</dbReference>
<feature type="non-terminal residue" evidence="2">
    <location>
        <position position="194"/>
    </location>
</feature>
<dbReference type="SMART" id="SM00564">
    <property type="entry name" value="PQQ"/>
    <property type="match status" value="2"/>
</dbReference>
<dbReference type="SUPFAM" id="SSF50998">
    <property type="entry name" value="Quinoprotein alcohol dehydrogenase-like"/>
    <property type="match status" value="1"/>
</dbReference>
<gene>
    <name evidence="2" type="ORF">LCGC14_1857300</name>
</gene>
<dbReference type="AlphaFoldDB" id="A0A0F9J7M9"/>
<dbReference type="EMBL" id="LAZR01018743">
    <property type="protein sequence ID" value="KKL95172.1"/>
    <property type="molecule type" value="Genomic_DNA"/>
</dbReference>
<dbReference type="InterPro" id="IPR002372">
    <property type="entry name" value="PQQ_rpt_dom"/>
</dbReference>
<evidence type="ECO:0000313" key="2">
    <source>
        <dbReference type="EMBL" id="KKL95172.1"/>
    </source>
</evidence>
<dbReference type="InterPro" id="IPR015943">
    <property type="entry name" value="WD40/YVTN_repeat-like_dom_sf"/>
</dbReference>
<protein>
    <recommendedName>
        <fullName evidence="1">Pyrrolo-quinoline quinone repeat domain-containing protein</fullName>
    </recommendedName>
</protein>
<sequence>MTAPAKRMLIILIVVGATILLAALLIRPNPITEKTPRKQEKQPMILDVDPKASWPIFRGSGDLRGMADTELADSLKLAWKFKTGGPIRSSAVIDGGLVFIGSGDGCVYAIELRTGTQRWRFQTGGEVEAPPCVVDGLVFAGSVDGSLYALEAKSGLLKWEYKTEGKIHSSANWFYAKNGAGLRVLVGSYDGKLH</sequence>
<dbReference type="PANTHER" id="PTHR44394:SF1">
    <property type="entry name" value="BETA-ALANINE-ACTIVATING ENZYME"/>
    <property type="match status" value="1"/>
</dbReference>
<dbReference type="InterPro" id="IPR011047">
    <property type="entry name" value="Quinoprotein_ADH-like_sf"/>
</dbReference>
<reference evidence="2" key="1">
    <citation type="journal article" date="2015" name="Nature">
        <title>Complex archaea that bridge the gap between prokaryotes and eukaryotes.</title>
        <authorList>
            <person name="Spang A."/>
            <person name="Saw J.H."/>
            <person name="Jorgensen S.L."/>
            <person name="Zaremba-Niedzwiedzka K."/>
            <person name="Martijn J."/>
            <person name="Lind A.E."/>
            <person name="van Eijk R."/>
            <person name="Schleper C."/>
            <person name="Guy L."/>
            <person name="Ettema T.J."/>
        </authorList>
    </citation>
    <scope>NUCLEOTIDE SEQUENCE</scope>
</reference>
<feature type="domain" description="Pyrrolo-quinoline quinone repeat" evidence="1">
    <location>
        <begin position="77"/>
        <end position="166"/>
    </location>
</feature>
<dbReference type="Gene3D" id="2.130.10.10">
    <property type="entry name" value="YVTN repeat-like/Quinoprotein amine dehydrogenase"/>
    <property type="match status" value="1"/>
</dbReference>
<organism evidence="2">
    <name type="scientific">marine sediment metagenome</name>
    <dbReference type="NCBI Taxonomy" id="412755"/>
    <lineage>
        <taxon>unclassified sequences</taxon>
        <taxon>metagenomes</taxon>
        <taxon>ecological metagenomes</taxon>
    </lineage>
</organism>
<dbReference type="InterPro" id="IPR018391">
    <property type="entry name" value="PQQ_b-propeller_rpt"/>
</dbReference>
<accession>A0A0F9J7M9</accession>